<evidence type="ECO:0000313" key="3">
    <source>
        <dbReference type="MGI" id="MGI:3642463"/>
    </source>
</evidence>
<organism evidence="2">
    <name type="scientific">Mus musculus</name>
    <name type="common">Mouse</name>
    <dbReference type="NCBI Taxonomy" id="10090"/>
    <lineage>
        <taxon>Eukaryota</taxon>
        <taxon>Metazoa</taxon>
        <taxon>Chordata</taxon>
        <taxon>Craniata</taxon>
        <taxon>Vertebrata</taxon>
        <taxon>Euteleostomi</taxon>
        <taxon>Mammalia</taxon>
        <taxon>Eutheria</taxon>
        <taxon>Euarchontoglires</taxon>
        <taxon>Glires</taxon>
        <taxon>Rodentia</taxon>
        <taxon>Myomorpha</taxon>
        <taxon>Muroidea</taxon>
        <taxon>Muridae</taxon>
        <taxon>Murinae</taxon>
        <taxon>Mus</taxon>
        <taxon>Mus</taxon>
    </lineage>
</organism>
<proteinExistence type="evidence at transcript level"/>
<sequence length="58" mass="6515">MDTCLPRILRRNAILSHDLSVLSIWLSLILDALNILCFCLKITPYLSAFLSPLPCILS</sequence>
<keyword evidence="1" id="KW-1133">Transmembrane helix</keyword>
<evidence type="ECO:0000256" key="1">
    <source>
        <dbReference type="SAM" id="Phobius"/>
    </source>
</evidence>
<protein>
    <submittedName>
        <fullName evidence="2">Uncharacterized protein</fullName>
    </submittedName>
</protein>
<dbReference type="MGI" id="MGI:3642463">
    <property type="gene designation" value="F630048H11Rik"/>
</dbReference>
<reference evidence="2" key="4">
    <citation type="journal article" date="2001" name="Nature">
        <title>Functional annotation of a full-length mouse cDNA collection.</title>
        <authorList>
            <consortium name="The RIKEN Genome Exploration Research Group Phase II Team and the FANTOM Consortium"/>
        </authorList>
    </citation>
    <scope>NUCLEOTIDE SEQUENCE</scope>
    <source>
        <strain evidence="2">NOD</strain>
    </source>
</reference>
<gene>
    <name evidence="3" type="primary">F630048H11Rik</name>
</gene>
<reference evidence="2" key="1">
    <citation type="journal article" date="1999" name="Methods Enzymol.">
        <title>High-efficiency full-length cDNA cloning.</title>
        <authorList>
            <person name="Carninci P."/>
            <person name="Hayashizaki Y."/>
        </authorList>
    </citation>
    <scope>NUCLEOTIDE SEQUENCE</scope>
    <source>
        <strain evidence="2">NOD</strain>
    </source>
</reference>
<reference evidence="2" key="5">
    <citation type="journal article" date="2002" name="Nature">
        <title>Analysis of the mouse transcriptome based on functional annotation of 60,770 full-length cDNAs.</title>
        <authorList>
            <consortium name="The FANTOM Consortium and the RIKEN Genome Exploration Research Group Phase I and II Team"/>
        </authorList>
    </citation>
    <scope>NUCLEOTIDE SEQUENCE</scope>
    <source>
        <strain evidence="2">NOD</strain>
    </source>
</reference>
<reference evidence="2" key="3">
    <citation type="journal article" date="2000" name="Genome Res.">
        <title>RIKEN integrated sequence analysis (RISA) system--384-format sequencing pipeline with 384 multicapillary sequencer.</title>
        <authorList>
            <person name="Shibata K."/>
            <person name="Itoh M."/>
            <person name="Aizawa K."/>
            <person name="Nagaoka S."/>
            <person name="Sasaki N."/>
            <person name="Carninci P."/>
            <person name="Konno H."/>
            <person name="Akiyama J."/>
            <person name="Nishi K."/>
            <person name="Kitsunai T."/>
            <person name="Tashiro H."/>
            <person name="Itoh M."/>
            <person name="Sumi N."/>
            <person name="Ishii Y."/>
            <person name="Nakamura S."/>
            <person name="Hazama M."/>
            <person name="Nishine T."/>
            <person name="Harada A."/>
            <person name="Yamamoto R."/>
            <person name="Matsumoto H."/>
            <person name="Sakaguchi S."/>
            <person name="Ikegami T."/>
            <person name="Kashiwagi K."/>
            <person name="Fujiwake S."/>
            <person name="Inoue K."/>
            <person name="Togawa Y."/>
            <person name="Izawa M."/>
            <person name="Ohara E."/>
            <person name="Watahiki M."/>
            <person name="Yoneda Y."/>
            <person name="Ishikawa T."/>
            <person name="Ozawa K."/>
            <person name="Tanaka T."/>
            <person name="Matsuura S."/>
            <person name="Kawai J."/>
            <person name="Okazaki Y."/>
            <person name="Muramatsu M."/>
            <person name="Inoue Y."/>
            <person name="Kira A."/>
            <person name="Hayashizaki Y."/>
        </authorList>
    </citation>
    <scope>NUCLEOTIDE SEQUENCE</scope>
    <source>
        <strain evidence="2">NOD</strain>
    </source>
</reference>
<reference evidence="2" key="6">
    <citation type="submission" date="2004-04" db="EMBL/GenBank/DDBJ databases">
        <authorList>
            <person name="Arakawa T."/>
            <person name="Carninci P."/>
            <person name="Fukuda S."/>
            <person name="Hashizume W."/>
            <person name="Hayashida K."/>
            <person name="Hori F."/>
            <person name="Iida J."/>
            <person name="Imamura K."/>
            <person name="Imotani K."/>
            <person name="Itoh M."/>
            <person name="Kanagawa S."/>
            <person name="Kawai J."/>
            <person name="Kojima M."/>
            <person name="Konno H."/>
            <person name="Murata M."/>
            <person name="Nakamura M."/>
            <person name="Ninomiya N."/>
            <person name="Nishiyori H."/>
            <person name="Nomura K."/>
            <person name="Ohno M."/>
            <person name="Sakazume N."/>
            <person name="Sano H."/>
            <person name="Sasaki D."/>
            <person name="Shibata K."/>
            <person name="Shiraki T."/>
            <person name="Tagami M."/>
            <person name="Tagami Y."/>
            <person name="Waki K."/>
            <person name="Watahiki A."/>
            <person name="Muramatsu M."/>
            <person name="Hayashizaki Y."/>
        </authorList>
    </citation>
    <scope>NUCLEOTIDE SEQUENCE</scope>
    <source>
        <strain evidence="2">NOD</strain>
    </source>
</reference>
<feature type="transmembrane region" description="Helical" evidence="1">
    <location>
        <begin position="21"/>
        <end position="43"/>
    </location>
</feature>
<name>Q3TD79_MOUSE</name>
<keyword evidence="1" id="KW-0812">Transmembrane</keyword>
<accession>Q3TD79</accession>
<dbReference type="AGR" id="MGI:3642463"/>
<dbReference type="EMBL" id="AK170335">
    <property type="protein sequence ID" value="BAE41725.1"/>
    <property type="molecule type" value="mRNA"/>
</dbReference>
<reference evidence="2" key="2">
    <citation type="journal article" date="2000" name="Genome Res.">
        <title>Normalization and subtraction of cap-trapper-selected cDNAs to prepare full-length cDNA libraries for rapid discovery of new genes.</title>
        <authorList>
            <person name="Carninci P."/>
            <person name="Shibata Y."/>
            <person name="Hayatsu N."/>
            <person name="Sugahara Y."/>
            <person name="Shibata K."/>
            <person name="Itoh M."/>
            <person name="Konno H."/>
            <person name="Okazaki Y."/>
            <person name="Muramatsu M."/>
            <person name="Hayashizaki Y."/>
        </authorList>
    </citation>
    <scope>NUCLEOTIDE SEQUENCE</scope>
    <source>
        <strain evidence="2">NOD</strain>
    </source>
</reference>
<keyword evidence="1" id="KW-0472">Membrane</keyword>
<reference evidence="2" key="8">
    <citation type="journal article" date="2005" name="Science">
        <title>Antisense Transcription in the Mammalian Transcriptome.</title>
        <authorList>
            <consortium name="RIKEN Genome Exploration Research Group and Genome Science Group (Genome Network Project Core Group) and the FANTOM Consortium"/>
        </authorList>
    </citation>
    <scope>NUCLEOTIDE SEQUENCE</scope>
    <source>
        <strain evidence="2">NOD</strain>
    </source>
</reference>
<evidence type="ECO:0000313" key="2">
    <source>
        <dbReference type="EMBL" id="BAE41725.1"/>
    </source>
</evidence>
<dbReference type="AlphaFoldDB" id="Q3TD79"/>
<reference evidence="2" key="7">
    <citation type="journal article" date="2005" name="Science">
        <title>The Transcriptional Landscape of the Mammalian Genome.</title>
        <authorList>
            <consortium name="The FANTOM Consortium"/>
            <consortium name="Riken Genome Exploration Research Group and Genome Science Group (Genome Network Project Core Group)"/>
        </authorList>
    </citation>
    <scope>NUCLEOTIDE SEQUENCE</scope>
    <source>
        <strain evidence="2">NOD</strain>
    </source>
</reference>